<dbReference type="SUPFAM" id="SSF47413">
    <property type="entry name" value="lambda repressor-like DNA-binding domains"/>
    <property type="match status" value="1"/>
</dbReference>
<keyword evidence="2" id="KW-0238">DNA-binding</keyword>
<keyword evidence="1" id="KW-0805">Transcription regulation</keyword>
<evidence type="ECO:0000259" key="4">
    <source>
        <dbReference type="PROSITE" id="PS50932"/>
    </source>
</evidence>
<evidence type="ECO:0000256" key="2">
    <source>
        <dbReference type="ARBA" id="ARBA00023125"/>
    </source>
</evidence>
<proteinExistence type="predicted"/>
<evidence type="ECO:0000313" key="5">
    <source>
        <dbReference type="EMBL" id="SUU97721.1"/>
    </source>
</evidence>
<dbReference type="PROSITE" id="PS50932">
    <property type="entry name" value="HTH_LACI_2"/>
    <property type="match status" value="1"/>
</dbReference>
<dbReference type="Pfam" id="PF00356">
    <property type="entry name" value="LacI"/>
    <property type="match status" value="1"/>
</dbReference>
<evidence type="ECO:0000313" key="6">
    <source>
        <dbReference type="Proteomes" id="UP000254620"/>
    </source>
</evidence>
<dbReference type="CDD" id="cd01392">
    <property type="entry name" value="HTH_LacI"/>
    <property type="match status" value="1"/>
</dbReference>
<dbReference type="AlphaFoldDB" id="A0A380X3A1"/>
<dbReference type="InterPro" id="IPR000843">
    <property type="entry name" value="HTH_LacI"/>
</dbReference>
<reference evidence="5 6" key="1">
    <citation type="submission" date="2018-06" db="EMBL/GenBank/DDBJ databases">
        <authorList>
            <consortium name="Pathogen Informatics"/>
            <person name="Doyle S."/>
        </authorList>
    </citation>
    <scope>NUCLEOTIDE SEQUENCE [LARGE SCALE GENOMIC DNA]</scope>
    <source>
        <strain evidence="5 6">NCTC10926</strain>
    </source>
</reference>
<dbReference type="PROSITE" id="PS00356">
    <property type="entry name" value="HTH_LACI_1"/>
    <property type="match status" value="1"/>
</dbReference>
<dbReference type="SMART" id="SM00354">
    <property type="entry name" value="HTH_LACI"/>
    <property type="match status" value="1"/>
</dbReference>
<keyword evidence="3" id="KW-0804">Transcription</keyword>
<accession>A0A380X3A1</accession>
<dbReference type="PANTHER" id="PTHR30146:SF145">
    <property type="entry name" value="RIBOSE OPERON REPRESSOR"/>
    <property type="match status" value="1"/>
</dbReference>
<dbReference type="GO" id="GO:0003700">
    <property type="term" value="F:DNA-binding transcription factor activity"/>
    <property type="evidence" value="ECO:0007669"/>
    <property type="project" value="TreeGrafter"/>
</dbReference>
<name>A0A380X3A1_AVIPA</name>
<dbReference type="Gene3D" id="1.10.260.40">
    <property type="entry name" value="lambda repressor-like DNA-binding domains"/>
    <property type="match status" value="1"/>
</dbReference>
<protein>
    <submittedName>
        <fullName evidence="5">Ribose operon repressor</fullName>
    </submittedName>
</protein>
<feature type="domain" description="HTH lacI-type" evidence="4">
    <location>
        <begin position="2"/>
        <end position="56"/>
    </location>
</feature>
<dbReference type="GO" id="GO:0000976">
    <property type="term" value="F:transcription cis-regulatory region binding"/>
    <property type="evidence" value="ECO:0007669"/>
    <property type="project" value="TreeGrafter"/>
</dbReference>
<dbReference type="PRINTS" id="PR00036">
    <property type="entry name" value="HTHLACI"/>
</dbReference>
<organism evidence="5 6">
    <name type="scientific">Avibacterium paragallinarum</name>
    <name type="common">Haemophilus gallinarum</name>
    <dbReference type="NCBI Taxonomy" id="728"/>
    <lineage>
        <taxon>Bacteria</taxon>
        <taxon>Pseudomonadati</taxon>
        <taxon>Pseudomonadota</taxon>
        <taxon>Gammaproteobacteria</taxon>
        <taxon>Pasteurellales</taxon>
        <taxon>Pasteurellaceae</taxon>
        <taxon>Avibacterium</taxon>
    </lineage>
</organism>
<dbReference type="EMBL" id="UFSW01000001">
    <property type="protein sequence ID" value="SUU97721.1"/>
    <property type="molecule type" value="Genomic_DNA"/>
</dbReference>
<dbReference type="Proteomes" id="UP000254620">
    <property type="component" value="Unassembled WGS sequence"/>
</dbReference>
<gene>
    <name evidence="5" type="primary">rbsR_2</name>
    <name evidence="5" type="ORF">NCTC10926_01119</name>
</gene>
<dbReference type="InterPro" id="IPR010982">
    <property type="entry name" value="Lambda_DNA-bd_dom_sf"/>
</dbReference>
<evidence type="ECO:0000256" key="1">
    <source>
        <dbReference type="ARBA" id="ARBA00023015"/>
    </source>
</evidence>
<dbReference type="PANTHER" id="PTHR30146">
    <property type="entry name" value="LACI-RELATED TRANSCRIPTIONAL REPRESSOR"/>
    <property type="match status" value="1"/>
</dbReference>
<evidence type="ECO:0000256" key="3">
    <source>
        <dbReference type="ARBA" id="ARBA00023163"/>
    </source>
</evidence>
<sequence length="77" mass="8740">MATMKDIARIAQVSTSTVSHVINNTGYVSDAMRERIMKVVKELNYRPSVLARSLKIKQTKTLGMLVTATNNLFLRKW</sequence>